<feature type="transmembrane region" description="Helical" evidence="7">
    <location>
        <begin position="198"/>
        <end position="220"/>
    </location>
</feature>
<feature type="binding site" evidence="6">
    <location>
        <position position="371"/>
    </location>
    <ligand>
        <name>Zn(2+)</name>
        <dbReference type="ChEBI" id="CHEBI:29105"/>
    </ligand>
</feature>
<evidence type="ECO:0000256" key="3">
    <source>
        <dbReference type="ARBA" id="ARBA00022692"/>
    </source>
</evidence>
<name>A0A1R2BBB3_9CILI</name>
<feature type="transmembrane region" description="Helical" evidence="7">
    <location>
        <begin position="267"/>
        <end position="288"/>
    </location>
</feature>
<evidence type="ECO:0000256" key="7">
    <source>
        <dbReference type="SAM" id="Phobius"/>
    </source>
</evidence>
<comment type="similarity">
    <text evidence="2">Belongs to the ADIPOR family.</text>
</comment>
<sequence length="400" mass="46868">MKKKEQKIVEVKDPDSKIGSWHELHEHEFIRDNEYIHHGYRLNFNSSQKILNSLFMIHNETANVWSHLLGVLIFLCLLGYTVMWLNIPSRVSEMHIVEDLKISIISSVNELAHSAARYETMFESQMHELYEDAYYLGHEFEERIFSMYNRLSSDNATDKFRPLVKKLENIIAKLDSHDYDWIDLYNDKYQTTAGVSRWPLFVFIASATFCLMCSSIYHLYSAHSLKLNRRMSYLDYAGISFLIAGSIYPPVYYTFYCYPSIFYADYIVLYLSGMSVASCITFVISFIPSFQESNMRWFRGVLFVVLALLGIIPFVHFCFLPQSYHFINAADYFALMVVSYLAGVIIYVSRIPERYYPGKFDFIGSSHNIWHLFVLTAALFHYFGCLKVFHTRQSLNCFAY</sequence>
<evidence type="ECO:0000313" key="9">
    <source>
        <dbReference type="Proteomes" id="UP000187209"/>
    </source>
</evidence>
<evidence type="ECO:0000256" key="5">
    <source>
        <dbReference type="ARBA" id="ARBA00023136"/>
    </source>
</evidence>
<evidence type="ECO:0000256" key="2">
    <source>
        <dbReference type="ARBA" id="ARBA00007018"/>
    </source>
</evidence>
<comment type="caution">
    <text evidence="8">The sequence shown here is derived from an EMBL/GenBank/DDBJ whole genome shotgun (WGS) entry which is preliminary data.</text>
</comment>
<comment type="subcellular location">
    <subcellularLocation>
        <location evidence="1">Membrane</location>
        <topology evidence="1">Multi-pass membrane protein</topology>
    </subcellularLocation>
</comment>
<dbReference type="GO" id="GO:0046872">
    <property type="term" value="F:metal ion binding"/>
    <property type="evidence" value="ECO:0007669"/>
    <property type="project" value="UniProtKB-KW"/>
</dbReference>
<dbReference type="PANTHER" id="PTHR20855:SF52">
    <property type="entry name" value="ADIPONECTIN RECEPTOR PROTEIN"/>
    <property type="match status" value="1"/>
</dbReference>
<reference evidence="8 9" key="1">
    <citation type="submission" date="2016-11" db="EMBL/GenBank/DDBJ databases">
        <title>The macronuclear genome of Stentor coeruleus: a giant cell with tiny introns.</title>
        <authorList>
            <person name="Slabodnick M."/>
            <person name="Ruby J.G."/>
            <person name="Reiff S.B."/>
            <person name="Swart E.C."/>
            <person name="Gosai S."/>
            <person name="Prabakaran S."/>
            <person name="Witkowska E."/>
            <person name="Larue G.E."/>
            <person name="Fisher S."/>
            <person name="Freeman R.M."/>
            <person name="Gunawardena J."/>
            <person name="Chu W."/>
            <person name="Stover N.A."/>
            <person name="Gregory B.D."/>
            <person name="Nowacki M."/>
            <person name="Derisi J."/>
            <person name="Roy S.W."/>
            <person name="Marshall W.F."/>
            <person name="Sood P."/>
        </authorList>
    </citation>
    <scope>NUCLEOTIDE SEQUENCE [LARGE SCALE GENOMIC DNA]</scope>
    <source>
        <strain evidence="8">WM001</strain>
    </source>
</reference>
<protein>
    <recommendedName>
        <fullName evidence="10">Haemolysin-III related</fullName>
    </recommendedName>
</protein>
<accession>A0A1R2BBB3</accession>
<feature type="transmembrane region" description="Helical" evidence="7">
    <location>
        <begin position="64"/>
        <end position="85"/>
    </location>
</feature>
<keyword evidence="4 7" id="KW-1133">Transmembrane helix</keyword>
<evidence type="ECO:0000313" key="8">
    <source>
        <dbReference type="EMBL" id="OMJ74093.1"/>
    </source>
</evidence>
<evidence type="ECO:0000256" key="1">
    <source>
        <dbReference type="ARBA" id="ARBA00004141"/>
    </source>
</evidence>
<dbReference type="PANTHER" id="PTHR20855">
    <property type="entry name" value="ADIPOR/PROGESTIN RECEPTOR-RELATED"/>
    <property type="match status" value="1"/>
</dbReference>
<keyword evidence="6" id="KW-0862">Zinc</keyword>
<dbReference type="GO" id="GO:0038023">
    <property type="term" value="F:signaling receptor activity"/>
    <property type="evidence" value="ECO:0007669"/>
    <property type="project" value="TreeGrafter"/>
</dbReference>
<dbReference type="Pfam" id="PF03006">
    <property type="entry name" value="HlyIII"/>
    <property type="match status" value="1"/>
</dbReference>
<keyword evidence="9" id="KW-1185">Reference proteome</keyword>
<dbReference type="OrthoDB" id="529367at2759"/>
<gene>
    <name evidence="8" type="ORF">SteCoe_27079</name>
</gene>
<keyword evidence="5 7" id="KW-0472">Membrane</keyword>
<keyword evidence="6" id="KW-0479">Metal-binding</keyword>
<feature type="binding site" evidence="6">
    <location>
        <position position="367"/>
    </location>
    <ligand>
        <name>Zn(2+)</name>
        <dbReference type="ChEBI" id="CHEBI:29105"/>
    </ligand>
</feature>
<keyword evidence="3 7" id="KW-0812">Transmembrane</keyword>
<dbReference type="InterPro" id="IPR004254">
    <property type="entry name" value="AdipoR/HlyIII-related"/>
</dbReference>
<feature type="transmembrane region" description="Helical" evidence="7">
    <location>
        <begin position="332"/>
        <end position="349"/>
    </location>
</feature>
<dbReference type="EMBL" id="MPUH01000775">
    <property type="protein sequence ID" value="OMJ74093.1"/>
    <property type="molecule type" value="Genomic_DNA"/>
</dbReference>
<feature type="transmembrane region" description="Helical" evidence="7">
    <location>
        <begin position="300"/>
        <end position="320"/>
    </location>
</feature>
<dbReference type="AlphaFoldDB" id="A0A1R2BBB3"/>
<evidence type="ECO:0000256" key="6">
    <source>
        <dbReference type="PIRSR" id="PIRSR604254-1"/>
    </source>
</evidence>
<dbReference type="Proteomes" id="UP000187209">
    <property type="component" value="Unassembled WGS sequence"/>
</dbReference>
<feature type="binding site" evidence="6">
    <location>
        <position position="218"/>
    </location>
    <ligand>
        <name>Zn(2+)</name>
        <dbReference type="ChEBI" id="CHEBI:29105"/>
    </ligand>
</feature>
<feature type="transmembrane region" description="Helical" evidence="7">
    <location>
        <begin position="236"/>
        <end position="255"/>
    </location>
</feature>
<proteinExistence type="inferred from homology"/>
<organism evidence="8 9">
    <name type="scientific">Stentor coeruleus</name>
    <dbReference type="NCBI Taxonomy" id="5963"/>
    <lineage>
        <taxon>Eukaryota</taxon>
        <taxon>Sar</taxon>
        <taxon>Alveolata</taxon>
        <taxon>Ciliophora</taxon>
        <taxon>Postciliodesmatophora</taxon>
        <taxon>Heterotrichea</taxon>
        <taxon>Heterotrichida</taxon>
        <taxon>Stentoridae</taxon>
        <taxon>Stentor</taxon>
    </lineage>
</organism>
<evidence type="ECO:0008006" key="10">
    <source>
        <dbReference type="Google" id="ProtNLM"/>
    </source>
</evidence>
<feature type="transmembrane region" description="Helical" evidence="7">
    <location>
        <begin position="369"/>
        <end position="389"/>
    </location>
</feature>
<dbReference type="GO" id="GO:0016020">
    <property type="term" value="C:membrane"/>
    <property type="evidence" value="ECO:0007669"/>
    <property type="project" value="UniProtKB-SubCell"/>
</dbReference>
<evidence type="ECO:0000256" key="4">
    <source>
        <dbReference type="ARBA" id="ARBA00022989"/>
    </source>
</evidence>